<evidence type="ECO:0000259" key="10">
    <source>
        <dbReference type="Pfam" id="PF01747"/>
    </source>
</evidence>
<keyword evidence="3 8" id="KW-0808">Transferase</keyword>
<evidence type="ECO:0000313" key="13">
    <source>
        <dbReference type="Proteomes" id="UP000095401"/>
    </source>
</evidence>
<dbReference type="PANTHER" id="PTHR42700">
    <property type="entry name" value="SULFATE ADENYLYLTRANSFERASE"/>
    <property type="match status" value="1"/>
</dbReference>
<accession>A0A1D8ISW8</accession>
<dbReference type="GO" id="GO:0070814">
    <property type="term" value="P:hydrogen sulfide biosynthetic process"/>
    <property type="evidence" value="ECO:0007669"/>
    <property type="project" value="UniProtKB-UniRule"/>
</dbReference>
<gene>
    <name evidence="8" type="primary">cysC</name>
    <name evidence="12" type="ORF">BI364_05185</name>
</gene>
<dbReference type="HAMAP" id="MF_00065">
    <property type="entry name" value="Adenylyl_sulf_kinase"/>
    <property type="match status" value="1"/>
</dbReference>
<dbReference type="PANTHER" id="PTHR42700:SF1">
    <property type="entry name" value="SULFATE ADENYLYLTRANSFERASE"/>
    <property type="match status" value="1"/>
</dbReference>
<dbReference type="SUPFAM" id="SSF52374">
    <property type="entry name" value="Nucleotidylyl transferase"/>
    <property type="match status" value="1"/>
</dbReference>
<sequence>MQLITPYGGTLKNLYQTSPEPMVALRHSWVLSARQLCDTELLLNGAFSPLSGFMNEDDYNRVLHEMRLMDHTLWPMPLTLDVTSEFAASIEIGESIELRNAEGLLIAHMKVSTRWVADKKIEADCVYGTQDQAHPGVDHLYHRTNETYIGGTLSGVTPPPHYDFRQSRYTPEQLRNEFIRRGWQRVVAFQTRNPMHRAHVELTFRAAQQAEANLLLHPVVGMTKPGDVDHYTRVRCYEHALHRFPEQTTMLSLLPLAMRMAGPREALWHAIIRRNYGCSHFIVGRDHASPGCDSLGNEIYGTYDAQDLMYKHQEELGIHMIPFQAMVYVEERSEYAPSDEILPDETVRSISGTELRRRLREGLDIPDWFTYPEIVTELRRTYPPRYAQGFTVFFTGLSGSGKSTLANALLVKLMEVGGRPVSLLDGDIVRTHLSSELGFSKEHRDLNVSRIGFVASEITKNRGIAICAPIAPYTATRREVRQMIEAVGGFVEIHVATPLSICEARDRKGLYAKARAGLIKDFTGIDDPYEEPESPDLKLDTTDASPEAIVQLILLKLEALGYMP</sequence>
<dbReference type="NCBIfam" id="NF004040">
    <property type="entry name" value="PRK05537.1"/>
    <property type="match status" value="1"/>
</dbReference>
<dbReference type="NCBIfam" id="TIGR00339">
    <property type="entry name" value="sopT"/>
    <property type="match status" value="1"/>
</dbReference>
<dbReference type="GO" id="GO:0005524">
    <property type="term" value="F:ATP binding"/>
    <property type="evidence" value="ECO:0007669"/>
    <property type="project" value="UniProtKB-UniRule"/>
</dbReference>
<dbReference type="RefSeq" id="WP_070079914.1">
    <property type="nucleotide sequence ID" value="NZ_CP017415.1"/>
</dbReference>
<name>A0A1D8ISW8_9GAMM</name>
<comment type="function">
    <text evidence="8">Catalyzes the synthesis of activated sulfate.</text>
</comment>
<dbReference type="Pfam" id="PF01747">
    <property type="entry name" value="ATP-sulfurylase"/>
    <property type="match status" value="1"/>
</dbReference>
<dbReference type="SUPFAM" id="SSF52540">
    <property type="entry name" value="P-loop containing nucleoside triphosphate hydrolases"/>
    <property type="match status" value="1"/>
</dbReference>
<dbReference type="InterPro" id="IPR014729">
    <property type="entry name" value="Rossmann-like_a/b/a_fold"/>
</dbReference>
<keyword evidence="8" id="KW-0597">Phosphoprotein</keyword>
<dbReference type="GO" id="GO:0004781">
    <property type="term" value="F:sulfate adenylyltransferase (ATP) activity"/>
    <property type="evidence" value="ECO:0007669"/>
    <property type="project" value="UniProtKB-EC"/>
</dbReference>
<dbReference type="CDD" id="cd02027">
    <property type="entry name" value="APSK"/>
    <property type="match status" value="1"/>
</dbReference>
<evidence type="ECO:0000256" key="7">
    <source>
        <dbReference type="ARBA" id="ARBA00049370"/>
    </source>
</evidence>
<dbReference type="NCBIfam" id="TIGR00455">
    <property type="entry name" value="apsK"/>
    <property type="match status" value="1"/>
</dbReference>
<feature type="binding site" evidence="8">
    <location>
        <begin position="396"/>
        <end position="403"/>
    </location>
    <ligand>
        <name>ATP</name>
        <dbReference type="ChEBI" id="CHEBI:30616"/>
    </ligand>
</feature>
<dbReference type="KEGG" id="aprs:BI364_05185"/>
<dbReference type="Pfam" id="PF01583">
    <property type="entry name" value="APS_kinase"/>
    <property type="match status" value="1"/>
</dbReference>
<evidence type="ECO:0000256" key="4">
    <source>
        <dbReference type="ARBA" id="ARBA00022695"/>
    </source>
</evidence>
<keyword evidence="4 12" id="KW-0548">Nucleotidyltransferase</keyword>
<dbReference type="Gene3D" id="3.10.400.10">
    <property type="entry name" value="Sulfate adenylyltransferase"/>
    <property type="match status" value="1"/>
</dbReference>
<dbReference type="AlphaFoldDB" id="A0A1D8ISW8"/>
<dbReference type="SUPFAM" id="SSF88697">
    <property type="entry name" value="PUA domain-like"/>
    <property type="match status" value="1"/>
</dbReference>
<dbReference type="Gene3D" id="3.40.50.620">
    <property type="entry name" value="HUPs"/>
    <property type="match status" value="1"/>
</dbReference>
<keyword evidence="5 8" id="KW-0547">Nucleotide-binding</keyword>
<evidence type="ECO:0000256" key="8">
    <source>
        <dbReference type="HAMAP-Rule" id="MF_00065"/>
    </source>
</evidence>
<dbReference type="FunFam" id="3.40.50.300:FF:000802">
    <property type="entry name" value="Sulfate adenylyltransferase"/>
    <property type="match status" value="1"/>
</dbReference>
<feature type="domain" description="Sulphate adenylyltransferase catalytic" evidence="10">
    <location>
        <begin position="166"/>
        <end position="380"/>
    </location>
</feature>
<evidence type="ECO:0000256" key="2">
    <source>
        <dbReference type="ARBA" id="ARBA00004806"/>
    </source>
</evidence>
<dbReference type="InterPro" id="IPR050512">
    <property type="entry name" value="Sulf_AdTrans/APS_kinase"/>
</dbReference>
<comment type="catalytic activity">
    <reaction evidence="7">
        <text>sulfate + ATP + H(+) = adenosine 5'-phosphosulfate + diphosphate</text>
        <dbReference type="Rhea" id="RHEA:18133"/>
        <dbReference type="ChEBI" id="CHEBI:15378"/>
        <dbReference type="ChEBI" id="CHEBI:16189"/>
        <dbReference type="ChEBI" id="CHEBI:30616"/>
        <dbReference type="ChEBI" id="CHEBI:33019"/>
        <dbReference type="ChEBI" id="CHEBI:58243"/>
        <dbReference type="EC" id="2.7.7.4"/>
    </reaction>
</comment>
<evidence type="ECO:0000256" key="3">
    <source>
        <dbReference type="ARBA" id="ARBA00022679"/>
    </source>
</evidence>
<dbReference type="GO" id="GO:0019379">
    <property type="term" value="P:sulfate assimilation, phosphoadenylyl sulfate reduction by phosphoadenylyl-sulfate reductase (thioredoxin)"/>
    <property type="evidence" value="ECO:0007669"/>
    <property type="project" value="TreeGrafter"/>
</dbReference>
<dbReference type="Gene3D" id="3.40.50.300">
    <property type="entry name" value="P-loop containing nucleotide triphosphate hydrolases"/>
    <property type="match status" value="1"/>
</dbReference>
<evidence type="ECO:0000313" key="12">
    <source>
        <dbReference type="EMBL" id="AOU99566.1"/>
    </source>
</evidence>
<dbReference type="InterPro" id="IPR027417">
    <property type="entry name" value="P-loop_NTPase"/>
</dbReference>
<dbReference type="GO" id="GO:0005737">
    <property type="term" value="C:cytoplasm"/>
    <property type="evidence" value="ECO:0007669"/>
    <property type="project" value="TreeGrafter"/>
</dbReference>
<comment type="catalytic activity">
    <reaction evidence="1 8">
        <text>adenosine 5'-phosphosulfate + ATP = 3'-phosphoadenylyl sulfate + ADP + H(+)</text>
        <dbReference type="Rhea" id="RHEA:24152"/>
        <dbReference type="ChEBI" id="CHEBI:15378"/>
        <dbReference type="ChEBI" id="CHEBI:30616"/>
        <dbReference type="ChEBI" id="CHEBI:58243"/>
        <dbReference type="ChEBI" id="CHEBI:58339"/>
        <dbReference type="ChEBI" id="CHEBI:456216"/>
        <dbReference type="EC" id="2.7.1.25"/>
    </reaction>
</comment>
<dbReference type="InterPro" id="IPR002891">
    <property type="entry name" value="APS"/>
</dbReference>
<dbReference type="InterPro" id="IPR002650">
    <property type="entry name" value="Sulphate_adenylyltransferase"/>
</dbReference>
<keyword evidence="6 8" id="KW-0067">ATP-binding</keyword>
<feature type="domain" description="ATP-sulfurylase PUA-like" evidence="11">
    <location>
        <begin position="4"/>
        <end position="155"/>
    </location>
</feature>
<feature type="domain" description="APS kinase" evidence="9">
    <location>
        <begin position="388"/>
        <end position="540"/>
    </location>
</feature>
<dbReference type="NCBIfam" id="NF003013">
    <property type="entry name" value="PRK03846.1"/>
    <property type="match status" value="1"/>
</dbReference>
<comment type="pathway">
    <text evidence="2 8">Sulfur metabolism; hydrogen sulfide biosynthesis; sulfite from sulfate: step 2/3.</text>
</comment>
<dbReference type="InterPro" id="IPR025980">
    <property type="entry name" value="ATP-Sase_PUA-like_dom"/>
</dbReference>
<dbReference type="InterPro" id="IPR024951">
    <property type="entry name" value="Sulfurylase_cat_dom"/>
</dbReference>
<dbReference type="CDD" id="cd00517">
    <property type="entry name" value="ATPS"/>
    <property type="match status" value="1"/>
</dbReference>
<dbReference type="UniPathway" id="UPA00140">
    <property type="reaction ID" value="UER00205"/>
</dbReference>
<comment type="similarity">
    <text evidence="8">Belongs to the APS kinase family.</text>
</comment>
<protein>
    <recommendedName>
        <fullName evidence="8">Adenylyl-sulfate kinase</fullName>
        <ecNumber evidence="8">2.7.1.25</ecNumber>
    </recommendedName>
    <alternativeName>
        <fullName evidence="8">APS kinase</fullName>
    </alternativeName>
    <alternativeName>
        <fullName evidence="8">ATP adenosine-5'-phosphosulfate 3'-phosphotransferase</fullName>
    </alternativeName>
    <alternativeName>
        <fullName evidence="8">Adenosine-5'-phosphosulfate kinase</fullName>
    </alternativeName>
</protein>
<keyword evidence="8" id="KW-0418">Kinase</keyword>
<dbReference type="EMBL" id="CP017415">
    <property type="protein sequence ID" value="AOU99566.1"/>
    <property type="molecule type" value="Genomic_DNA"/>
</dbReference>
<proteinExistence type="inferred from homology"/>
<dbReference type="GO" id="GO:0010134">
    <property type="term" value="P:sulfate assimilation via adenylyl sulfate reduction"/>
    <property type="evidence" value="ECO:0007669"/>
    <property type="project" value="TreeGrafter"/>
</dbReference>
<dbReference type="Pfam" id="PF14306">
    <property type="entry name" value="PUA_2"/>
    <property type="match status" value="1"/>
</dbReference>
<reference evidence="13" key="1">
    <citation type="submission" date="2016-09" db="EMBL/GenBank/DDBJ databases">
        <title>Acidihalobacter prosperus F5.</title>
        <authorList>
            <person name="Khaleque H.N."/>
            <person name="Ramsay J.P."/>
            <person name="Kaksonen A.H."/>
            <person name="Boxall N.J."/>
            <person name="Watkin E.L.J."/>
        </authorList>
    </citation>
    <scope>NUCLEOTIDE SEQUENCE [LARGE SCALE GENOMIC DNA]</scope>
    <source>
        <strain evidence="13">F5</strain>
    </source>
</reference>
<evidence type="ECO:0000259" key="9">
    <source>
        <dbReference type="Pfam" id="PF01583"/>
    </source>
</evidence>
<dbReference type="GO" id="GO:0004020">
    <property type="term" value="F:adenylylsulfate kinase activity"/>
    <property type="evidence" value="ECO:0007669"/>
    <property type="project" value="UniProtKB-UniRule"/>
</dbReference>
<keyword evidence="13" id="KW-1185">Reference proteome</keyword>
<dbReference type="EC" id="2.7.1.25" evidence="8"/>
<evidence type="ECO:0000256" key="5">
    <source>
        <dbReference type="ARBA" id="ARBA00022741"/>
    </source>
</evidence>
<dbReference type="InterPro" id="IPR059117">
    <property type="entry name" value="APS_kinase_dom"/>
</dbReference>
<dbReference type="InterPro" id="IPR015947">
    <property type="entry name" value="PUA-like_sf"/>
</dbReference>
<organism evidence="12 13">
    <name type="scientific">Acidihalobacter yilgarnensis</name>
    <dbReference type="NCBI Taxonomy" id="2819280"/>
    <lineage>
        <taxon>Bacteria</taxon>
        <taxon>Pseudomonadati</taxon>
        <taxon>Pseudomonadota</taxon>
        <taxon>Gammaproteobacteria</taxon>
        <taxon>Chromatiales</taxon>
        <taxon>Ectothiorhodospiraceae</taxon>
        <taxon>Acidihalobacter</taxon>
    </lineage>
</organism>
<dbReference type="FunFam" id="3.40.50.620:FF:000052">
    <property type="entry name" value="Sulfate adenylyltransferase"/>
    <property type="match status" value="1"/>
</dbReference>
<evidence type="ECO:0000256" key="6">
    <source>
        <dbReference type="ARBA" id="ARBA00022840"/>
    </source>
</evidence>
<dbReference type="Proteomes" id="UP000095401">
    <property type="component" value="Chromosome"/>
</dbReference>
<comment type="caution">
    <text evidence="8">Lacks conserved residue(s) required for the propagation of feature annotation.</text>
</comment>
<evidence type="ECO:0000259" key="11">
    <source>
        <dbReference type="Pfam" id="PF14306"/>
    </source>
</evidence>
<evidence type="ECO:0000256" key="1">
    <source>
        <dbReference type="ARBA" id="ARBA00001823"/>
    </source>
</evidence>